<dbReference type="STRING" id="889453.SAMN03080601_01290"/>
<evidence type="ECO:0000259" key="1">
    <source>
        <dbReference type="PROSITE" id="PS50851"/>
    </source>
</evidence>
<dbReference type="PANTHER" id="PTHR22617">
    <property type="entry name" value="CHEMOTAXIS SENSOR HISTIDINE KINASE-RELATED"/>
    <property type="match status" value="1"/>
</dbReference>
<evidence type="ECO:0000313" key="2">
    <source>
        <dbReference type="EMBL" id="SKB81769.1"/>
    </source>
</evidence>
<dbReference type="AlphaFoldDB" id="A0A1T5ED53"/>
<dbReference type="InterPro" id="IPR039315">
    <property type="entry name" value="CheW"/>
</dbReference>
<accession>A0A1T5ED53</accession>
<dbReference type="PANTHER" id="PTHR22617:SF23">
    <property type="entry name" value="CHEMOTAXIS PROTEIN CHEW"/>
    <property type="match status" value="1"/>
</dbReference>
<dbReference type="GO" id="GO:0007165">
    <property type="term" value="P:signal transduction"/>
    <property type="evidence" value="ECO:0007669"/>
    <property type="project" value="InterPro"/>
</dbReference>
<dbReference type="GO" id="GO:0006935">
    <property type="term" value="P:chemotaxis"/>
    <property type="evidence" value="ECO:0007669"/>
    <property type="project" value="InterPro"/>
</dbReference>
<keyword evidence="3" id="KW-1185">Reference proteome</keyword>
<sequence>MEDVQEITLLSFQIQEDTFAVNALKVDHILEVPENITPVPNAPEFIKGIINLHGNIIPVADMRIIMGKEDITSNQDNSIIVINPANNQDSRVGIMVDIVKEVIETKSSELKETVLDGKKGLIESFEGTLLINDEFIHIIDMNNLAEIIEK</sequence>
<dbReference type="RefSeq" id="WP_079557061.1">
    <property type="nucleotide sequence ID" value="NZ_CP021904.1"/>
</dbReference>
<dbReference type="Gene3D" id="2.30.30.40">
    <property type="entry name" value="SH3 Domains"/>
    <property type="match status" value="1"/>
</dbReference>
<gene>
    <name evidence="2" type="ORF">SAMN03080601_01290</name>
</gene>
<dbReference type="GO" id="GO:0005829">
    <property type="term" value="C:cytosol"/>
    <property type="evidence" value="ECO:0007669"/>
    <property type="project" value="TreeGrafter"/>
</dbReference>
<proteinExistence type="predicted"/>
<name>A0A1T5ED53_9BACT</name>
<dbReference type="PROSITE" id="PS50851">
    <property type="entry name" value="CHEW"/>
    <property type="match status" value="1"/>
</dbReference>
<dbReference type="SUPFAM" id="SSF50341">
    <property type="entry name" value="CheW-like"/>
    <property type="match status" value="1"/>
</dbReference>
<dbReference type="Proteomes" id="UP000191055">
    <property type="component" value="Unassembled WGS sequence"/>
</dbReference>
<reference evidence="3" key="1">
    <citation type="submission" date="2017-02" db="EMBL/GenBank/DDBJ databases">
        <authorList>
            <person name="Varghese N."/>
            <person name="Submissions S."/>
        </authorList>
    </citation>
    <scope>NUCLEOTIDE SEQUENCE [LARGE SCALE GENOMIC DNA]</scope>
    <source>
        <strain evidence="3">DSM 24412</strain>
    </source>
</reference>
<dbReference type="SMART" id="SM00260">
    <property type="entry name" value="CheW"/>
    <property type="match status" value="1"/>
</dbReference>
<dbReference type="Gene3D" id="2.40.50.180">
    <property type="entry name" value="CheA-289, Domain 4"/>
    <property type="match status" value="1"/>
</dbReference>
<organism evidence="2 3">
    <name type="scientific">Alkalitalea saponilacus</name>
    <dbReference type="NCBI Taxonomy" id="889453"/>
    <lineage>
        <taxon>Bacteria</taxon>
        <taxon>Pseudomonadati</taxon>
        <taxon>Bacteroidota</taxon>
        <taxon>Bacteroidia</taxon>
        <taxon>Marinilabiliales</taxon>
        <taxon>Marinilabiliaceae</taxon>
        <taxon>Alkalitalea</taxon>
    </lineage>
</organism>
<evidence type="ECO:0000313" key="3">
    <source>
        <dbReference type="Proteomes" id="UP000191055"/>
    </source>
</evidence>
<dbReference type="EMBL" id="FUYV01000005">
    <property type="protein sequence ID" value="SKB81769.1"/>
    <property type="molecule type" value="Genomic_DNA"/>
</dbReference>
<dbReference type="Pfam" id="PF01584">
    <property type="entry name" value="CheW"/>
    <property type="match status" value="1"/>
</dbReference>
<dbReference type="InterPro" id="IPR036061">
    <property type="entry name" value="CheW-like_dom_sf"/>
</dbReference>
<dbReference type="InterPro" id="IPR002545">
    <property type="entry name" value="CheW-lke_dom"/>
</dbReference>
<dbReference type="KEGG" id="asx:CDL62_07715"/>
<dbReference type="OrthoDB" id="9794382at2"/>
<protein>
    <submittedName>
        <fullName evidence="2">Purine-binding chemotaxis protein CheW</fullName>
    </submittedName>
</protein>
<feature type="domain" description="CheW-like" evidence="1">
    <location>
        <begin position="6"/>
        <end position="150"/>
    </location>
</feature>